<sequence length="267" mass="28779">MKKSVLFLYSLLLISFLGCKRNSDLTKPESRAEFPVATGSYSILNNPGSNFKIPIGFTDIQNIDRTINFSVTSPTGAVSGQQYTVAQNGSVTIPSGKALDSIQVNGLFAGYASRDKKDSLYFTITGGDGTPFTGFTTYKLVMQKVCPLVIGDYSGDFVVVQDAWEDYSAGDVITLTNIDATHFSFKNKHALNPVPVVVTVNTSTNAVKIDKQIVGTLWDYDDPAYIDPTMAATGTIVACDKVINLSVSYGSKAGNWSGTYALVLKKK</sequence>
<reference evidence="2" key="1">
    <citation type="submission" date="2016-10" db="EMBL/GenBank/DDBJ databases">
        <authorList>
            <person name="Varghese N."/>
            <person name="Submissions S."/>
        </authorList>
    </citation>
    <scope>NUCLEOTIDE SEQUENCE [LARGE SCALE GENOMIC DNA]</scope>
    <source>
        <strain evidence="2">DSM 25811 / CCM 8410 / LMG 26954 / E90</strain>
    </source>
</reference>
<dbReference type="Proteomes" id="UP000198757">
    <property type="component" value="Unassembled WGS sequence"/>
</dbReference>
<dbReference type="RefSeq" id="WP_143019653.1">
    <property type="nucleotide sequence ID" value="NZ_FMZO01000002.1"/>
</dbReference>
<dbReference type="AlphaFoldDB" id="A0A1G6KYB0"/>
<keyword evidence="2" id="KW-1185">Reference proteome</keyword>
<dbReference type="EMBL" id="FMZO01000002">
    <property type="protein sequence ID" value="SDC35781.1"/>
    <property type="molecule type" value="Genomic_DNA"/>
</dbReference>
<evidence type="ECO:0008006" key="3">
    <source>
        <dbReference type="Google" id="ProtNLM"/>
    </source>
</evidence>
<dbReference type="STRING" id="1285928.SAMN04487894_102141"/>
<name>A0A1G6KYB0_NIADE</name>
<evidence type="ECO:0000313" key="1">
    <source>
        <dbReference type="EMBL" id="SDC35781.1"/>
    </source>
</evidence>
<evidence type="ECO:0000313" key="2">
    <source>
        <dbReference type="Proteomes" id="UP000198757"/>
    </source>
</evidence>
<proteinExistence type="predicted"/>
<gene>
    <name evidence="1" type="ORF">SAMN04487894_102141</name>
</gene>
<dbReference type="PROSITE" id="PS51257">
    <property type="entry name" value="PROKAR_LIPOPROTEIN"/>
    <property type="match status" value="1"/>
</dbReference>
<accession>A0A1G6KYB0</accession>
<protein>
    <recommendedName>
        <fullName evidence="3">Calx-beta domain-containing protein</fullName>
    </recommendedName>
</protein>
<organism evidence="1 2">
    <name type="scientific">Niabella drilacis (strain DSM 25811 / CCM 8410 / CCUG 62505 / LMG 26954 / E90)</name>
    <dbReference type="NCBI Taxonomy" id="1285928"/>
    <lineage>
        <taxon>Bacteria</taxon>
        <taxon>Pseudomonadati</taxon>
        <taxon>Bacteroidota</taxon>
        <taxon>Chitinophagia</taxon>
        <taxon>Chitinophagales</taxon>
        <taxon>Chitinophagaceae</taxon>
        <taxon>Niabella</taxon>
    </lineage>
</organism>
<dbReference type="OrthoDB" id="649663at2"/>